<evidence type="ECO:0000313" key="6">
    <source>
        <dbReference type="EMBL" id="MEL3959072.1"/>
    </source>
</evidence>
<dbReference type="SUPFAM" id="SSF117143">
    <property type="entry name" value="Flagellar hook protein flgE"/>
    <property type="match status" value="1"/>
</dbReference>
<evidence type="ECO:0000256" key="1">
    <source>
        <dbReference type="ARBA" id="ARBA00009677"/>
    </source>
</evidence>
<keyword evidence="2" id="KW-0975">Bacterial flagellum</keyword>
<comment type="similarity">
    <text evidence="1 2">Belongs to the flagella basal body rod proteins family.</text>
</comment>
<dbReference type="Proteomes" id="UP001459714">
    <property type="component" value="Unassembled WGS sequence"/>
</dbReference>
<feature type="domain" description="Flagellar basal-body/hook protein C-terminal" evidence="4">
    <location>
        <begin position="238"/>
        <end position="280"/>
    </location>
</feature>
<evidence type="ECO:0000259" key="4">
    <source>
        <dbReference type="Pfam" id="PF06429"/>
    </source>
</evidence>
<dbReference type="EMBL" id="JBBYAK010000001">
    <property type="protein sequence ID" value="MEL3959072.1"/>
    <property type="molecule type" value="Genomic_DNA"/>
</dbReference>
<evidence type="ECO:0000259" key="5">
    <source>
        <dbReference type="Pfam" id="PF22692"/>
    </source>
</evidence>
<evidence type="ECO:0000259" key="3">
    <source>
        <dbReference type="Pfam" id="PF00460"/>
    </source>
</evidence>
<dbReference type="NCBIfam" id="TIGR03506">
    <property type="entry name" value="FlgEFG_subfam"/>
    <property type="match status" value="1"/>
</dbReference>
<proteinExistence type="inferred from homology"/>
<dbReference type="PANTHER" id="PTHR30435">
    <property type="entry name" value="FLAGELLAR PROTEIN"/>
    <property type="match status" value="1"/>
</dbReference>
<name>A0ABU9K3N6_9BACI</name>
<evidence type="ECO:0000313" key="7">
    <source>
        <dbReference type="Proteomes" id="UP001459714"/>
    </source>
</evidence>
<dbReference type="InterPro" id="IPR010930">
    <property type="entry name" value="Flg_bb/hook_C_dom"/>
</dbReference>
<feature type="domain" description="Flagellar hook protein FlgE/F/G-like D1" evidence="5">
    <location>
        <begin position="106"/>
        <end position="173"/>
    </location>
</feature>
<gene>
    <name evidence="6" type="ORF">NST17_18110</name>
</gene>
<comment type="caution">
    <text evidence="6">The sequence shown here is derived from an EMBL/GenBank/DDBJ whole genome shotgun (WGS) entry which is preliminary data.</text>
</comment>
<protein>
    <submittedName>
        <fullName evidence="6">Flagellar hook-basal body protein</fullName>
    </submittedName>
</protein>
<accession>A0ABU9K3N6</accession>
<dbReference type="InterPro" id="IPR020013">
    <property type="entry name" value="Flagellar_FlgE/F/G"/>
</dbReference>
<dbReference type="Pfam" id="PF00460">
    <property type="entry name" value="Flg_bb_rod"/>
    <property type="match status" value="1"/>
</dbReference>
<feature type="domain" description="Flagellar basal body rod protein N-terminal" evidence="3">
    <location>
        <begin position="10"/>
        <end position="38"/>
    </location>
</feature>
<organism evidence="6 7">
    <name type="scientific">Caldifermentibacillus hisashii</name>
    <dbReference type="NCBI Taxonomy" id="996558"/>
    <lineage>
        <taxon>Bacteria</taxon>
        <taxon>Bacillati</taxon>
        <taxon>Bacillota</taxon>
        <taxon>Bacilli</taxon>
        <taxon>Bacillales</taxon>
        <taxon>Bacillaceae</taxon>
        <taxon>Caldifermentibacillus</taxon>
    </lineage>
</organism>
<dbReference type="Pfam" id="PF06429">
    <property type="entry name" value="Flg_bbr_C"/>
    <property type="match status" value="1"/>
</dbReference>
<dbReference type="InterPro" id="IPR037925">
    <property type="entry name" value="FlgE/F/G-like"/>
</dbReference>
<dbReference type="InterPro" id="IPR001444">
    <property type="entry name" value="Flag_bb_rod_N"/>
</dbReference>
<keyword evidence="6" id="KW-0966">Cell projection</keyword>
<dbReference type="PANTHER" id="PTHR30435:SF19">
    <property type="entry name" value="FLAGELLAR BASAL-BODY ROD PROTEIN FLGG"/>
    <property type="match status" value="1"/>
</dbReference>
<evidence type="ECO:0000256" key="2">
    <source>
        <dbReference type="RuleBase" id="RU362116"/>
    </source>
</evidence>
<keyword evidence="7" id="KW-1185">Reference proteome</keyword>
<dbReference type="InterPro" id="IPR053967">
    <property type="entry name" value="LlgE_F_G-like_D1"/>
</dbReference>
<keyword evidence="6" id="KW-0282">Flagellum</keyword>
<dbReference type="Pfam" id="PF22692">
    <property type="entry name" value="LlgE_F_G_D1"/>
    <property type="match status" value="1"/>
</dbReference>
<comment type="subcellular location">
    <subcellularLocation>
        <location evidence="2">Bacterial flagellum basal body</location>
    </subcellularLocation>
</comment>
<dbReference type="RefSeq" id="WP_309240457.1">
    <property type="nucleotide sequence ID" value="NZ_CP155465.1"/>
</dbReference>
<sequence length="283" mass="31200">MKSLNRISITASNTMNQLQKQMDTIANNIANSQTTGYKKQRATFGELMYQQYNNQRNLEEEVNRLTPNGIRIGTGARVAQVQTVLTLGSIVQTGRALDFALTEPNQFFKVLAPKGNETAVHYTRDGSFYLSPVNANEVGLVTSEGYQVLDENNNPIIFNNNLQNVNLNPNGEIVFSDEAGNNVTFNLGIAQIHKPQTMARVGDNLMTLPDNMAELGITEADLLENLAGNLRGQIGLKNQALEQSNVDIGEEMTNLLQTQRAYQLQGRAITIADQMQGLINGIR</sequence>
<keyword evidence="6" id="KW-0969">Cilium</keyword>
<reference evidence="6 7" key="1">
    <citation type="submission" date="2024-03" db="EMBL/GenBank/DDBJ databases">
        <title>Bacilli Hybrid Assemblies.</title>
        <authorList>
            <person name="Kovac J."/>
        </authorList>
    </citation>
    <scope>NUCLEOTIDE SEQUENCE [LARGE SCALE GENOMIC DNA]</scope>
    <source>
        <strain evidence="6 7">FSL M8-0022</strain>
    </source>
</reference>